<dbReference type="AlphaFoldDB" id="A0A2P2Q6G6"/>
<name>A0A2P2Q6G6_RHIMU</name>
<sequence>MYSKIDSVLLTVTGMVKYYPPCISICISCDTFQCNACAQCFSTWDGLAPLISSMICFWVRYKFRES</sequence>
<reference evidence="1" key="1">
    <citation type="submission" date="2018-02" db="EMBL/GenBank/DDBJ databases">
        <title>Rhizophora mucronata_Transcriptome.</title>
        <authorList>
            <person name="Meera S.P."/>
            <person name="Sreeshan A."/>
            <person name="Augustine A."/>
        </authorList>
    </citation>
    <scope>NUCLEOTIDE SEQUENCE</scope>
    <source>
        <tissue evidence="1">Leaf</tissue>
    </source>
</reference>
<evidence type="ECO:0000313" key="1">
    <source>
        <dbReference type="EMBL" id="MBX62568.1"/>
    </source>
</evidence>
<protein>
    <submittedName>
        <fullName evidence="1">Uncharacterized protein</fullName>
    </submittedName>
</protein>
<dbReference type="EMBL" id="GGEC01082084">
    <property type="protein sequence ID" value="MBX62568.1"/>
    <property type="molecule type" value="Transcribed_RNA"/>
</dbReference>
<accession>A0A2P2Q6G6</accession>
<organism evidence="1">
    <name type="scientific">Rhizophora mucronata</name>
    <name type="common">Asiatic mangrove</name>
    <dbReference type="NCBI Taxonomy" id="61149"/>
    <lineage>
        <taxon>Eukaryota</taxon>
        <taxon>Viridiplantae</taxon>
        <taxon>Streptophyta</taxon>
        <taxon>Embryophyta</taxon>
        <taxon>Tracheophyta</taxon>
        <taxon>Spermatophyta</taxon>
        <taxon>Magnoliopsida</taxon>
        <taxon>eudicotyledons</taxon>
        <taxon>Gunneridae</taxon>
        <taxon>Pentapetalae</taxon>
        <taxon>rosids</taxon>
        <taxon>fabids</taxon>
        <taxon>Malpighiales</taxon>
        <taxon>Rhizophoraceae</taxon>
        <taxon>Rhizophora</taxon>
    </lineage>
</organism>
<proteinExistence type="predicted"/>